<dbReference type="Pfam" id="PF13668">
    <property type="entry name" value="Ferritin_2"/>
    <property type="match status" value="1"/>
</dbReference>
<evidence type="ECO:0000313" key="2">
    <source>
        <dbReference type="Proteomes" id="UP000476411"/>
    </source>
</evidence>
<dbReference type="EMBL" id="CP048113">
    <property type="protein sequence ID" value="QHS61565.1"/>
    <property type="molecule type" value="Genomic_DNA"/>
</dbReference>
<dbReference type="SUPFAM" id="SSF47240">
    <property type="entry name" value="Ferritin-like"/>
    <property type="match status" value="1"/>
</dbReference>
<dbReference type="Proteomes" id="UP000476411">
    <property type="component" value="Chromosome"/>
</dbReference>
<accession>A0A6B9ZKF5</accession>
<gene>
    <name evidence="1" type="ORF">GWR21_18775</name>
</gene>
<dbReference type="CDD" id="cd00657">
    <property type="entry name" value="Ferritin_like"/>
    <property type="match status" value="1"/>
</dbReference>
<protein>
    <submittedName>
        <fullName evidence="1">Ferritin-like domain-containing protein</fullName>
    </submittedName>
</protein>
<name>A0A6B9ZKF5_9BACT</name>
<keyword evidence="2" id="KW-1185">Reference proteome</keyword>
<proteinExistence type="predicted"/>
<dbReference type="KEGG" id="chih:GWR21_18775"/>
<dbReference type="RefSeq" id="WP_162333234.1">
    <property type="nucleotide sequence ID" value="NZ_CP048113.1"/>
</dbReference>
<organism evidence="1 2">
    <name type="scientific">Chitinophaga agri</name>
    <dbReference type="NCBI Taxonomy" id="2703787"/>
    <lineage>
        <taxon>Bacteria</taxon>
        <taxon>Pseudomonadati</taxon>
        <taxon>Bacteroidota</taxon>
        <taxon>Chitinophagia</taxon>
        <taxon>Chitinophagales</taxon>
        <taxon>Chitinophagaceae</taxon>
        <taxon>Chitinophaga</taxon>
    </lineage>
</organism>
<dbReference type="AlphaFoldDB" id="A0A6B9ZKF5"/>
<reference evidence="1 2" key="1">
    <citation type="submission" date="2020-01" db="EMBL/GenBank/DDBJ databases">
        <title>Complete genome sequence of Chitinophaga sp. H33E-04 isolated from quinoa roots.</title>
        <authorList>
            <person name="Weon H.-Y."/>
            <person name="Lee S.A."/>
        </authorList>
    </citation>
    <scope>NUCLEOTIDE SEQUENCE [LARGE SCALE GENOMIC DNA]</scope>
    <source>
        <strain evidence="1 2">H33E-04</strain>
    </source>
</reference>
<dbReference type="InterPro" id="IPR009078">
    <property type="entry name" value="Ferritin-like_SF"/>
</dbReference>
<evidence type="ECO:0000313" key="1">
    <source>
        <dbReference type="EMBL" id="QHS61565.1"/>
    </source>
</evidence>
<sequence length="233" mass="24605">MLIRKTHSVASDGKGEGIAMPNVHRRTFLKYAGMGAAILTAGSISSCSSDDDDDGTGVSLGNGDVAVLNYAFALEQLEAAFYTQVVATPYSGISAVELDLLTDIRNHEIAHREFFKKALAGSAIPSLAVDFSTVNFTSRDSVLATAKAFEDLGVSAYNGAGRYIKTADYLVLAGKIVSVEARHAALIRDLISNGSFATDTDANGLDYVRTPAEVFAIAGTYIKTVINANTLPK</sequence>